<dbReference type="EnsemblPlants" id="KQL10147">
    <property type="protein sequence ID" value="KQL10147"/>
    <property type="gene ID" value="SETIT_009097mg"/>
</dbReference>
<keyword evidence="1" id="KW-1133">Transmembrane helix</keyword>
<reference evidence="3" key="1">
    <citation type="journal article" date="2012" name="Nat. Biotechnol.">
        <title>Reference genome sequence of the model plant Setaria.</title>
        <authorList>
            <person name="Bennetzen J.L."/>
            <person name="Schmutz J."/>
            <person name="Wang H."/>
            <person name="Percifield R."/>
            <person name="Hawkins J."/>
            <person name="Pontaroli A.C."/>
            <person name="Estep M."/>
            <person name="Feng L."/>
            <person name="Vaughn J.N."/>
            <person name="Grimwood J."/>
            <person name="Jenkins J."/>
            <person name="Barry K."/>
            <person name="Lindquist E."/>
            <person name="Hellsten U."/>
            <person name="Deshpande S."/>
            <person name="Wang X."/>
            <person name="Wu X."/>
            <person name="Mitros T."/>
            <person name="Triplett J."/>
            <person name="Yang X."/>
            <person name="Ye C.Y."/>
            <person name="Mauro-Herrera M."/>
            <person name="Wang L."/>
            <person name="Li P."/>
            <person name="Sharma M."/>
            <person name="Sharma R."/>
            <person name="Ronald P.C."/>
            <person name="Panaud O."/>
            <person name="Kellogg E.A."/>
            <person name="Brutnell T.P."/>
            <person name="Doust A.N."/>
            <person name="Tuskan G.A."/>
            <person name="Rokhsar D."/>
            <person name="Devos K.M."/>
        </authorList>
    </citation>
    <scope>NUCLEOTIDE SEQUENCE [LARGE SCALE GENOMIC DNA]</scope>
    <source>
        <strain evidence="3">cv. Yugu1</strain>
    </source>
</reference>
<organism evidence="2 3">
    <name type="scientific">Setaria italica</name>
    <name type="common">Foxtail millet</name>
    <name type="synonym">Panicum italicum</name>
    <dbReference type="NCBI Taxonomy" id="4555"/>
    <lineage>
        <taxon>Eukaryota</taxon>
        <taxon>Viridiplantae</taxon>
        <taxon>Streptophyta</taxon>
        <taxon>Embryophyta</taxon>
        <taxon>Tracheophyta</taxon>
        <taxon>Spermatophyta</taxon>
        <taxon>Magnoliopsida</taxon>
        <taxon>Liliopsida</taxon>
        <taxon>Poales</taxon>
        <taxon>Poaceae</taxon>
        <taxon>PACMAD clade</taxon>
        <taxon>Panicoideae</taxon>
        <taxon>Panicodae</taxon>
        <taxon>Paniceae</taxon>
        <taxon>Cenchrinae</taxon>
        <taxon>Setaria</taxon>
    </lineage>
</organism>
<evidence type="ECO:0000313" key="3">
    <source>
        <dbReference type="Proteomes" id="UP000004995"/>
    </source>
</evidence>
<reference evidence="2" key="2">
    <citation type="submission" date="2018-08" db="UniProtKB">
        <authorList>
            <consortium name="EnsemblPlants"/>
        </authorList>
    </citation>
    <scope>IDENTIFICATION</scope>
    <source>
        <strain evidence="2">Yugu1</strain>
    </source>
</reference>
<evidence type="ECO:0000256" key="1">
    <source>
        <dbReference type="SAM" id="Phobius"/>
    </source>
</evidence>
<dbReference type="Proteomes" id="UP000004995">
    <property type="component" value="Unassembled WGS sequence"/>
</dbReference>
<dbReference type="InParanoid" id="K3Y4F9"/>
<name>K3Y4F9_SETIT</name>
<keyword evidence="1" id="KW-0812">Transmembrane</keyword>
<evidence type="ECO:0000313" key="2">
    <source>
        <dbReference type="EnsemblPlants" id="KQL10147"/>
    </source>
</evidence>
<dbReference type="EMBL" id="AGNK02002329">
    <property type="status" value="NOT_ANNOTATED_CDS"/>
    <property type="molecule type" value="Genomic_DNA"/>
</dbReference>
<accession>K3Y4F9</accession>
<keyword evidence="3" id="KW-1185">Reference proteome</keyword>
<sequence length="36" mass="4195">MYTCSILIHTCKFFQCFLAIVLFLLLLLTIVPLYPC</sequence>
<protein>
    <submittedName>
        <fullName evidence="2">Uncharacterized protein</fullName>
    </submittedName>
</protein>
<keyword evidence="1" id="KW-0472">Membrane</keyword>
<feature type="transmembrane region" description="Helical" evidence="1">
    <location>
        <begin position="12"/>
        <end position="34"/>
    </location>
</feature>
<proteinExistence type="predicted"/>
<dbReference type="Gramene" id="KQL10147">
    <property type="protein sequence ID" value="KQL10147"/>
    <property type="gene ID" value="SETIT_009097mg"/>
</dbReference>
<dbReference type="AlphaFoldDB" id="K3Y4F9"/>
<dbReference type="HOGENOM" id="CLU_3360583_0_0_1"/>